<keyword evidence="2" id="KW-1185">Reference proteome</keyword>
<accession>A0ACB0Y2Q7</accession>
<comment type="caution">
    <text evidence="1">The sequence shown here is derived from an EMBL/GenBank/DDBJ whole genome shotgun (WGS) entry which is preliminary data.</text>
</comment>
<sequence>MEGILNGRGGVDVSTHWRTFLGVPYGKGLTLFTFTQRTHDLPPPPSPPK</sequence>
<evidence type="ECO:0000313" key="1">
    <source>
        <dbReference type="EMBL" id="CAK5028564.1"/>
    </source>
</evidence>
<dbReference type="EMBL" id="CAVMJV010000005">
    <property type="protein sequence ID" value="CAK5028564.1"/>
    <property type="molecule type" value="Genomic_DNA"/>
</dbReference>
<name>A0ACB0Y2Q7_MELEN</name>
<organism evidence="1 2">
    <name type="scientific">Meloidogyne enterolobii</name>
    <name type="common">Root-knot nematode worm</name>
    <name type="synonym">Meloidogyne mayaguensis</name>
    <dbReference type="NCBI Taxonomy" id="390850"/>
    <lineage>
        <taxon>Eukaryota</taxon>
        <taxon>Metazoa</taxon>
        <taxon>Ecdysozoa</taxon>
        <taxon>Nematoda</taxon>
        <taxon>Chromadorea</taxon>
        <taxon>Rhabditida</taxon>
        <taxon>Tylenchina</taxon>
        <taxon>Tylenchomorpha</taxon>
        <taxon>Tylenchoidea</taxon>
        <taxon>Meloidogynidae</taxon>
        <taxon>Meloidogyninae</taxon>
        <taxon>Meloidogyne</taxon>
    </lineage>
</organism>
<dbReference type="Proteomes" id="UP001497535">
    <property type="component" value="Unassembled WGS sequence"/>
</dbReference>
<gene>
    <name evidence="1" type="ORF">MENTE1834_LOCUS6645</name>
</gene>
<protein>
    <submittedName>
        <fullName evidence="1">Uncharacterized protein</fullName>
    </submittedName>
</protein>
<proteinExistence type="predicted"/>
<reference evidence="1" key="1">
    <citation type="submission" date="2023-11" db="EMBL/GenBank/DDBJ databases">
        <authorList>
            <person name="Poullet M."/>
        </authorList>
    </citation>
    <scope>NUCLEOTIDE SEQUENCE</scope>
    <source>
        <strain evidence="1">E1834</strain>
    </source>
</reference>
<evidence type="ECO:0000313" key="2">
    <source>
        <dbReference type="Proteomes" id="UP001497535"/>
    </source>
</evidence>